<accession>A0AAV2CQN4</accession>
<dbReference type="EMBL" id="OZ034814">
    <property type="protein sequence ID" value="CAL1358870.1"/>
    <property type="molecule type" value="Genomic_DNA"/>
</dbReference>
<evidence type="ECO:0000313" key="3">
    <source>
        <dbReference type="Proteomes" id="UP001497516"/>
    </source>
</evidence>
<dbReference type="Proteomes" id="UP001497516">
    <property type="component" value="Chromosome 10"/>
</dbReference>
<evidence type="ECO:0000313" key="2">
    <source>
        <dbReference type="EMBL" id="CAL1358870.1"/>
    </source>
</evidence>
<organism evidence="2 3">
    <name type="scientific">Linum trigynum</name>
    <dbReference type="NCBI Taxonomy" id="586398"/>
    <lineage>
        <taxon>Eukaryota</taxon>
        <taxon>Viridiplantae</taxon>
        <taxon>Streptophyta</taxon>
        <taxon>Embryophyta</taxon>
        <taxon>Tracheophyta</taxon>
        <taxon>Spermatophyta</taxon>
        <taxon>Magnoliopsida</taxon>
        <taxon>eudicotyledons</taxon>
        <taxon>Gunneridae</taxon>
        <taxon>Pentapetalae</taxon>
        <taxon>rosids</taxon>
        <taxon>fabids</taxon>
        <taxon>Malpighiales</taxon>
        <taxon>Linaceae</taxon>
        <taxon>Linum</taxon>
    </lineage>
</organism>
<evidence type="ECO:0000256" key="1">
    <source>
        <dbReference type="SAM" id="MobiDB-lite"/>
    </source>
</evidence>
<reference evidence="2 3" key="1">
    <citation type="submission" date="2024-04" db="EMBL/GenBank/DDBJ databases">
        <authorList>
            <person name="Fracassetti M."/>
        </authorList>
    </citation>
    <scope>NUCLEOTIDE SEQUENCE [LARGE SCALE GENOMIC DNA]</scope>
</reference>
<feature type="region of interest" description="Disordered" evidence="1">
    <location>
        <begin position="1"/>
        <end position="39"/>
    </location>
</feature>
<feature type="compositionally biased region" description="Basic and acidic residues" evidence="1">
    <location>
        <begin position="1"/>
        <end position="36"/>
    </location>
</feature>
<gene>
    <name evidence="2" type="ORF">LTRI10_LOCUS6395</name>
</gene>
<sequence>MGAGKEKSKDAKQGHQPKMKEVQTKLIKSPDKKHPLPPENVAYLTRKISFDAKQAKEKMKPENVNQALSTTANCSGELEETAMAVDLS</sequence>
<keyword evidence="3" id="KW-1185">Reference proteome</keyword>
<name>A0AAV2CQN4_9ROSI</name>
<proteinExistence type="predicted"/>
<protein>
    <submittedName>
        <fullName evidence="2">Uncharacterized protein</fullName>
    </submittedName>
</protein>
<dbReference type="AlphaFoldDB" id="A0AAV2CQN4"/>